<reference evidence="12" key="1">
    <citation type="submission" date="2022-10" db="EMBL/GenBank/DDBJ databases">
        <title>Culturing micro-colonial fungi from biological soil crusts in the Mojave desert and describing Neophaeococcomyces mojavensis, and introducing the new genera and species Taxawa tesnikishii.</title>
        <authorList>
            <person name="Kurbessoian T."/>
            <person name="Stajich J.E."/>
        </authorList>
    </citation>
    <scope>NUCLEOTIDE SEQUENCE</scope>
    <source>
        <strain evidence="12">TK_35</strain>
    </source>
</reference>
<dbReference type="GO" id="GO:0005829">
    <property type="term" value="C:cytosol"/>
    <property type="evidence" value="ECO:0007669"/>
    <property type="project" value="TreeGrafter"/>
</dbReference>
<dbReference type="SUPFAM" id="SSF52151">
    <property type="entry name" value="FabD/lysophospholipase-like"/>
    <property type="match status" value="1"/>
</dbReference>
<comment type="similarity">
    <text evidence="1 10">Belongs to the lysophospholipase family.</text>
</comment>
<keyword evidence="5 9" id="KW-0442">Lipid degradation</keyword>
<keyword evidence="7" id="KW-0325">Glycoprotein</keyword>
<dbReference type="Pfam" id="PF01735">
    <property type="entry name" value="PLA2_B"/>
    <property type="match status" value="1"/>
</dbReference>
<dbReference type="EMBL" id="JAPDRN010000032">
    <property type="protein sequence ID" value="KAJ9635678.1"/>
    <property type="molecule type" value="Genomic_DNA"/>
</dbReference>
<evidence type="ECO:0000313" key="13">
    <source>
        <dbReference type="Proteomes" id="UP001172681"/>
    </source>
</evidence>
<dbReference type="PANTHER" id="PTHR10728">
    <property type="entry name" value="CYTOSOLIC PHOSPHOLIPASE A2"/>
    <property type="match status" value="1"/>
</dbReference>
<feature type="domain" description="PLA2c" evidence="11">
    <location>
        <begin position="54"/>
        <end position="601"/>
    </location>
</feature>
<evidence type="ECO:0000256" key="5">
    <source>
        <dbReference type="ARBA" id="ARBA00022963"/>
    </source>
</evidence>
<evidence type="ECO:0000256" key="1">
    <source>
        <dbReference type="ARBA" id="ARBA00008780"/>
    </source>
</evidence>
<keyword evidence="4 9" id="KW-0378">Hydrolase</keyword>
<evidence type="ECO:0000313" key="12">
    <source>
        <dbReference type="EMBL" id="KAJ9635678.1"/>
    </source>
</evidence>
<dbReference type="GO" id="GO:0005783">
    <property type="term" value="C:endoplasmic reticulum"/>
    <property type="evidence" value="ECO:0007669"/>
    <property type="project" value="TreeGrafter"/>
</dbReference>
<evidence type="ECO:0000256" key="10">
    <source>
        <dbReference type="RuleBase" id="RU362103"/>
    </source>
</evidence>
<evidence type="ECO:0000256" key="6">
    <source>
        <dbReference type="ARBA" id="ARBA00023098"/>
    </source>
</evidence>
<dbReference type="InterPro" id="IPR016035">
    <property type="entry name" value="Acyl_Trfase/lysoPLipase"/>
</dbReference>
<dbReference type="GO" id="GO:0004622">
    <property type="term" value="F:phosphatidylcholine lysophospholipase activity"/>
    <property type="evidence" value="ECO:0007669"/>
    <property type="project" value="UniProtKB-EC"/>
</dbReference>
<evidence type="ECO:0000256" key="7">
    <source>
        <dbReference type="ARBA" id="ARBA00023180"/>
    </source>
</evidence>
<protein>
    <recommendedName>
        <fullName evidence="2 10">Lysophospholipase</fullName>
        <ecNumber evidence="2 10">3.1.1.5</ecNumber>
    </recommendedName>
</protein>
<comment type="caution">
    <text evidence="12">The sequence shown here is derived from an EMBL/GenBank/DDBJ whole genome shotgun (WGS) entry which is preliminary data.</text>
</comment>
<dbReference type="Proteomes" id="UP001172681">
    <property type="component" value="Unassembled WGS sequence"/>
</dbReference>
<dbReference type="Gene3D" id="3.40.1090.10">
    <property type="entry name" value="Cytosolic phospholipase A2 catalytic domain"/>
    <property type="match status" value="1"/>
</dbReference>
<dbReference type="SMART" id="SM00022">
    <property type="entry name" value="PLAc"/>
    <property type="match status" value="1"/>
</dbReference>
<comment type="catalytic activity">
    <reaction evidence="8 10">
        <text>a 1-acyl-sn-glycero-3-phosphocholine + H2O = sn-glycerol 3-phosphocholine + a fatty acid + H(+)</text>
        <dbReference type="Rhea" id="RHEA:15177"/>
        <dbReference type="ChEBI" id="CHEBI:15377"/>
        <dbReference type="ChEBI" id="CHEBI:15378"/>
        <dbReference type="ChEBI" id="CHEBI:16870"/>
        <dbReference type="ChEBI" id="CHEBI:28868"/>
        <dbReference type="ChEBI" id="CHEBI:58168"/>
        <dbReference type="EC" id="3.1.1.5"/>
    </reaction>
</comment>
<dbReference type="PANTHER" id="PTHR10728:SF33">
    <property type="entry name" value="LYSOPHOSPHOLIPASE 1-RELATED"/>
    <property type="match status" value="1"/>
</dbReference>
<dbReference type="AlphaFoldDB" id="A0AA39CZP6"/>
<accession>A0AA39CZP6</accession>
<evidence type="ECO:0000256" key="3">
    <source>
        <dbReference type="ARBA" id="ARBA00022729"/>
    </source>
</evidence>
<sequence length="654" mass="70160">MVTWATALVFAIALILPIDQAFSETDNDVKHVAGSRCPRALPNAPNGYAPASVECPIDRPVIRNANGLSRDEIEWLQNRRPLAISAMHDLLHRLNITGFDARGYIDLHLGNESNLPTIGIAVSGGGHRALLNGAGAVAALDARTESSTLPGHLGGILQAATYISGLSGGGWLLGSIFVNNFTTIPALLGDSTPGGVWDFNQSILIGPLGQPNYYRDLRDSVLSKRDAGFNVSITDPWARALSFQLINGTDGGISYTWSSLALQSTFSGGNMPMPIITALERAPNNREQLIAANATSFEFNPWEMGSFDPTTYAFAPLKYIGSNFSNGALPDDEACIGGLDNAGFVMGTSSSIFNQVLIEVNRFETTSSLLKNLTTTLAAILTNISEANLDIAIYEPNPFYGFNNGTNHNAHSSELHLVDAALDLQNLPLPPLLYPARNLDVVFAVDSSADTRTNWPNGASMVATYERYQDPRGIGNGTSFPSTPDTNTFVNLGLNARPTFFGCNSSNMTGPGPVIVYIPNAPYSYFSNVSTFELTYNASTRNAIVQNGYNVATQANGSLDTSWPACVGCAILTRSFERTETEVPDQCQKCFERYCWDGALNSTNHPSYDPKLALAPPEDKKKNAAPKVVSSCNVIALVVAVQLSVLVLSSIQVL</sequence>
<dbReference type="GO" id="GO:0046475">
    <property type="term" value="P:glycerophospholipid catabolic process"/>
    <property type="evidence" value="ECO:0007669"/>
    <property type="project" value="TreeGrafter"/>
</dbReference>
<keyword evidence="13" id="KW-1185">Reference proteome</keyword>
<evidence type="ECO:0000259" key="11">
    <source>
        <dbReference type="PROSITE" id="PS51210"/>
    </source>
</evidence>
<evidence type="ECO:0000256" key="9">
    <source>
        <dbReference type="PROSITE-ProRule" id="PRU00555"/>
    </source>
</evidence>
<evidence type="ECO:0000256" key="8">
    <source>
        <dbReference type="ARBA" id="ARBA00049531"/>
    </source>
</evidence>
<dbReference type="EC" id="3.1.1.5" evidence="2 10"/>
<dbReference type="FunFam" id="3.40.1090.10:FF:000010">
    <property type="entry name" value="Lysophospholipase"/>
    <property type="match status" value="1"/>
</dbReference>
<keyword evidence="6 9" id="KW-0443">Lipid metabolism</keyword>
<proteinExistence type="inferred from homology"/>
<feature type="signal peptide" evidence="10">
    <location>
        <begin position="1"/>
        <end position="23"/>
    </location>
</feature>
<feature type="chain" id="PRO_5041485487" description="Lysophospholipase" evidence="10">
    <location>
        <begin position="24"/>
        <end position="654"/>
    </location>
</feature>
<dbReference type="GO" id="GO:0004623">
    <property type="term" value="F:phospholipase A2 activity"/>
    <property type="evidence" value="ECO:0007669"/>
    <property type="project" value="TreeGrafter"/>
</dbReference>
<gene>
    <name evidence="12" type="ORF">H2204_005638</name>
</gene>
<dbReference type="PROSITE" id="PS51210">
    <property type="entry name" value="PLA2C"/>
    <property type="match status" value="1"/>
</dbReference>
<name>A0AA39CZP6_9EURO</name>
<evidence type="ECO:0000256" key="2">
    <source>
        <dbReference type="ARBA" id="ARBA00013274"/>
    </source>
</evidence>
<dbReference type="InterPro" id="IPR002642">
    <property type="entry name" value="LysoPLipase_cat_dom"/>
</dbReference>
<organism evidence="12 13">
    <name type="scientific">Knufia peltigerae</name>
    <dbReference type="NCBI Taxonomy" id="1002370"/>
    <lineage>
        <taxon>Eukaryota</taxon>
        <taxon>Fungi</taxon>
        <taxon>Dikarya</taxon>
        <taxon>Ascomycota</taxon>
        <taxon>Pezizomycotina</taxon>
        <taxon>Eurotiomycetes</taxon>
        <taxon>Chaetothyriomycetidae</taxon>
        <taxon>Chaetothyriales</taxon>
        <taxon>Trichomeriaceae</taxon>
        <taxon>Knufia</taxon>
    </lineage>
</organism>
<evidence type="ECO:0000256" key="4">
    <source>
        <dbReference type="ARBA" id="ARBA00022801"/>
    </source>
</evidence>
<keyword evidence="3 10" id="KW-0732">Signal</keyword>